<dbReference type="InterPro" id="IPR035892">
    <property type="entry name" value="C2_domain_sf"/>
</dbReference>
<dbReference type="PANTHER" id="PTHR45911">
    <property type="entry name" value="C2 DOMAIN-CONTAINING PROTEIN"/>
    <property type="match status" value="1"/>
</dbReference>
<dbReference type="PROSITE" id="PS50004">
    <property type="entry name" value="C2"/>
    <property type="match status" value="1"/>
</dbReference>
<dbReference type="InterPro" id="IPR000008">
    <property type="entry name" value="C2_dom"/>
</dbReference>
<evidence type="ECO:0000256" key="2">
    <source>
        <dbReference type="ARBA" id="ARBA00022837"/>
    </source>
</evidence>
<keyword evidence="2" id="KW-0106">Calcium</keyword>
<evidence type="ECO:0000259" key="3">
    <source>
        <dbReference type="PROSITE" id="PS50004"/>
    </source>
</evidence>
<dbReference type="CDD" id="cd00030">
    <property type="entry name" value="C2"/>
    <property type="match status" value="1"/>
</dbReference>
<dbReference type="RefSeq" id="XP_067082742.1">
    <property type="nucleotide sequence ID" value="XM_067226641.1"/>
</dbReference>
<organism evidence="4 5">
    <name type="scientific">Trypanosoma equiperdum</name>
    <dbReference type="NCBI Taxonomy" id="5694"/>
    <lineage>
        <taxon>Eukaryota</taxon>
        <taxon>Discoba</taxon>
        <taxon>Euglenozoa</taxon>
        <taxon>Kinetoplastea</taxon>
        <taxon>Metakinetoplastina</taxon>
        <taxon>Trypanosomatida</taxon>
        <taxon>Trypanosomatidae</taxon>
        <taxon>Trypanosoma</taxon>
    </lineage>
</organism>
<sequence>MGKLQVCICAARNLHEQSAPCMPDPYCCVRLGDTTYKTKIVNNTCDPVWNQTLRFYVADENTAHLCVELWTTDVITDGVLGSICLPLSGLTMGIIQDSWYLLSHSPTNAELRIRLLACDFGKQPHPNQRWKITNDINNCSVLAADEKLSAAAPALMA</sequence>
<evidence type="ECO:0000313" key="5">
    <source>
        <dbReference type="Proteomes" id="UP000195570"/>
    </source>
</evidence>
<protein>
    <submittedName>
        <fullName evidence="4">C2 domain containing protein, putative</fullName>
    </submittedName>
</protein>
<dbReference type="GO" id="GO:0016020">
    <property type="term" value="C:membrane"/>
    <property type="evidence" value="ECO:0007669"/>
    <property type="project" value="TreeGrafter"/>
</dbReference>
<proteinExistence type="predicted"/>
<dbReference type="GO" id="GO:0005509">
    <property type="term" value="F:calcium ion binding"/>
    <property type="evidence" value="ECO:0007669"/>
    <property type="project" value="TreeGrafter"/>
</dbReference>
<dbReference type="GeneID" id="92377735"/>
<dbReference type="PANTHER" id="PTHR45911:SF4">
    <property type="entry name" value="MULTIPLE C2 AND TRANSMEMBRANE DOMAIN-CONTAINING PROTEIN"/>
    <property type="match status" value="1"/>
</dbReference>
<dbReference type="Pfam" id="PF00168">
    <property type="entry name" value="C2"/>
    <property type="match status" value="1"/>
</dbReference>
<accession>A0A1G4II92</accession>
<dbReference type="Gene3D" id="2.60.40.150">
    <property type="entry name" value="C2 domain"/>
    <property type="match status" value="1"/>
</dbReference>
<comment type="caution">
    <text evidence="4">The sequence shown here is derived from an EMBL/GenBank/DDBJ whole genome shotgun (WGS) entry which is preliminary data.</text>
</comment>
<evidence type="ECO:0000313" key="4">
    <source>
        <dbReference type="EMBL" id="SCU72219.1"/>
    </source>
</evidence>
<reference evidence="4" key="1">
    <citation type="submission" date="2016-09" db="EMBL/GenBank/DDBJ databases">
        <authorList>
            <person name="Hebert L."/>
            <person name="Moumen B."/>
        </authorList>
    </citation>
    <scope>NUCLEOTIDE SEQUENCE [LARGE SCALE GENOMIC DNA]</scope>
    <source>
        <strain evidence="4">OVI</strain>
    </source>
</reference>
<evidence type="ECO:0000256" key="1">
    <source>
        <dbReference type="ARBA" id="ARBA00022723"/>
    </source>
</evidence>
<gene>
    <name evidence="4" type="ORF">TEOVI_000379500</name>
</gene>
<dbReference type="Proteomes" id="UP000195570">
    <property type="component" value="Unassembled WGS sequence"/>
</dbReference>
<dbReference type="AlphaFoldDB" id="A0A1G4II92"/>
<dbReference type="EMBL" id="CZPT02001825">
    <property type="protein sequence ID" value="SCU72219.1"/>
    <property type="molecule type" value="Genomic_DNA"/>
</dbReference>
<name>A0A1G4II92_TRYEQ</name>
<dbReference type="VEuPathDB" id="TriTrypDB:TEOVI_000379500"/>
<dbReference type="SUPFAM" id="SSF49562">
    <property type="entry name" value="C2 domain (Calcium/lipid-binding domain, CaLB)"/>
    <property type="match status" value="1"/>
</dbReference>
<keyword evidence="5" id="KW-1185">Reference proteome</keyword>
<dbReference type="SMART" id="SM00239">
    <property type="entry name" value="C2"/>
    <property type="match status" value="1"/>
</dbReference>
<keyword evidence="1" id="KW-0479">Metal-binding</keyword>
<feature type="domain" description="C2" evidence="3">
    <location>
        <begin position="1"/>
        <end position="100"/>
    </location>
</feature>